<accession>A0A8X6FDH7</accession>
<dbReference type="OrthoDB" id="7422006at2759"/>
<protein>
    <submittedName>
        <fullName evidence="1">Uncharacterized protein</fullName>
    </submittedName>
</protein>
<dbReference type="Proteomes" id="UP000887116">
    <property type="component" value="Unassembled WGS sequence"/>
</dbReference>
<dbReference type="AlphaFoldDB" id="A0A8X6FDH7"/>
<organism evidence="1 2">
    <name type="scientific">Trichonephila clavata</name>
    <name type="common">Joro spider</name>
    <name type="synonym">Nephila clavata</name>
    <dbReference type="NCBI Taxonomy" id="2740835"/>
    <lineage>
        <taxon>Eukaryota</taxon>
        <taxon>Metazoa</taxon>
        <taxon>Ecdysozoa</taxon>
        <taxon>Arthropoda</taxon>
        <taxon>Chelicerata</taxon>
        <taxon>Arachnida</taxon>
        <taxon>Araneae</taxon>
        <taxon>Araneomorphae</taxon>
        <taxon>Entelegynae</taxon>
        <taxon>Araneoidea</taxon>
        <taxon>Nephilidae</taxon>
        <taxon>Trichonephila</taxon>
    </lineage>
</organism>
<keyword evidence="2" id="KW-1185">Reference proteome</keyword>
<evidence type="ECO:0000313" key="1">
    <source>
        <dbReference type="EMBL" id="GFQ77620.1"/>
    </source>
</evidence>
<proteinExistence type="predicted"/>
<evidence type="ECO:0000313" key="2">
    <source>
        <dbReference type="Proteomes" id="UP000887116"/>
    </source>
</evidence>
<reference evidence="1" key="1">
    <citation type="submission" date="2020-07" db="EMBL/GenBank/DDBJ databases">
        <title>Multicomponent nature underlies the extraordinary mechanical properties of spider dragline silk.</title>
        <authorList>
            <person name="Kono N."/>
            <person name="Nakamura H."/>
            <person name="Mori M."/>
            <person name="Yoshida Y."/>
            <person name="Ohtoshi R."/>
            <person name="Malay A.D."/>
            <person name="Moran D.A.P."/>
            <person name="Tomita M."/>
            <person name="Numata K."/>
            <person name="Arakawa K."/>
        </authorList>
    </citation>
    <scope>NUCLEOTIDE SEQUENCE</scope>
</reference>
<sequence length="191" mass="21782">MEDSMPVNKPGFGLRSYCNTAKCRQIETTSSVAESSSSSHKADSVAMYRNINSFTDCNRVNNDISEINLRMKDAKTGDVCLVNVKVNGIFKFKLRRVYIHPGTALAEIKLFMLRSLLKYSKNIAKIIPDYDPDLTTLIMIVGDFNVNVLQDRSLPSFMLRELSLSYIEKFSNNVRYRVFQKSHLSIFAVEF</sequence>
<gene>
    <name evidence="1" type="primary">NCL1_24956</name>
    <name evidence="1" type="ORF">TNCT_180991</name>
</gene>
<comment type="caution">
    <text evidence="1">The sequence shown here is derived from an EMBL/GenBank/DDBJ whole genome shotgun (WGS) entry which is preliminary data.</text>
</comment>
<name>A0A8X6FDH7_TRICU</name>
<dbReference type="EMBL" id="BMAO01011906">
    <property type="protein sequence ID" value="GFQ77620.1"/>
    <property type="molecule type" value="Genomic_DNA"/>
</dbReference>